<evidence type="ECO:0000256" key="1">
    <source>
        <dbReference type="SAM" id="MobiDB-lite"/>
    </source>
</evidence>
<protein>
    <recommendedName>
        <fullName evidence="4">DNA-binding protein</fullName>
    </recommendedName>
</protein>
<evidence type="ECO:0008006" key="4">
    <source>
        <dbReference type="Google" id="ProtNLM"/>
    </source>
</evidence>
<name>A0ABQ4EF62_9ACTN</name>
<comment type="caution">
    <text evidence="2">The sequence shown here is derived from an EMBL/GenBank/DDBJ whole genome shotgun (WGS) entry which is preliminary data.</text>
</comment>
<sequence>MTEQQHKEGTNQMTAMPTTAPTPRPAIRPVWTLNDVRDLGLTTNVSTASQIFGISRSCGYELARIGQFPVKVVRVGHRYVVPTTPIIKLLGGE</sequence>
<accession>A0ABQ4EF62</accession>
<proteinExistence type="predicted"/>
<feature type="region of interest" description="Disordered" evidence="1">
    <location>
        <begin position="1"/>
        <end position="27"/>
    </location>
</feature>
<reference evidence="2 3" key="1">
    <citation type="submission" date="2021-01" db="EMBL/GenBank/DDBJ databases">
        <title>Whole genome shotgun sequence of Plantactinospora endophytica NBRC 110450.</title>
        <authorList>
            <person name="Komaki H."/>
            <person name="Tamura T."/>
        </authorList>
    </citation>
    <scope>NUCLEOTIDE SEQUENCE [LARGE SCALE GENOMIC DNA]</scope>
    <source>
        <strain evidence="2 3">NBRC 110450</strain>
    </source>
</reference>
<dbReference type="Proteomes" id="UP000646749">
    <property type="component" value="Unassembled WGS sequence"/>
</dbReference>
<gene>
    <name evidence="2" type="ORF">Pen02_83020</name>
</gene>
<evidence type="ECO:0000313" key="3">
    <source>
        <dbReference type="Proteomes" id="UP000646749"/>
    </source>
</evidence>
<keyword evidence="3" id="KW-1185">Reference proteome</keyword>
<dbReference type="RefSeq" id="WP_239142037.1">
    <property type="nucleotide sequence ID" value="NZ_BONW01000063.1"/>
</dbReference>
<dbReference type="EMBL" id="BONW01000063">
    <property type="protein sequence ID" value="GIG93366.1"/>
    <property type="molecule type" value="Genomic_DNA"/>
</dbReference>
<organism evidence="2 3">
    <name type="scientific">Plantactinospora endophytica</name>
    <dbReference type="NCBI Taxonomy" id="673535"/>
    <lineage>
        <taxon>Bacteria</taxon>
        <taxon>Bacillati</taxon>
        <taxon>Actinomycetota</taxon>
        <taxon>Actinomycetes</taxon>
        <taxon>Micromonosporales</taxon>
        <taxon>Micromonosporaceae</taxon>
        <taxon>Plantactinospora</taxon>
    </lineage>
</organism>
<evidence type="ECO:0000313" key="2">
    <source>
        <dbReference type="EMBL" id="GIG93366.1"/>
    </source>
</evidence>